<dbReference type="OrthoDB" id="7431501at2"/>
<dbReference type="GO" id="GO:0016887">
    <property type="term" value="F:ATP hydrolysis activity"/>
    <property type="evidence" value="ECO:0007669"/>
    <property type="project" value="InterPro"/>
</dbReference>
<dbReference type="EMBL" id="MJMJ01000023">
    <property type="protein sequence ID" value="OLQ88381.1"/>
    <property type="molecule type" value="Genomic_DNA"/>
</dbReference>
<evidence type="ECO:0000256" key="2">
    <source>
        <dbReference type="SAM" id="SignalP"/>
    </source>
</evidence>
<evidence type="ECO:0000313" key="5">
    <source>
        <dbReference type="Proteomes" id="UP000186313"/>
    </source>
</evidence>
<gene>
    <name evidence="4" type="ORF">BIY22_09475</name>
</gene>
<keyword evidence="1" id="KW-0812">Transmembrane</keyword>
<dbReference type="InterPro" id="IPR027417">
    <property type="entry name" value="P-loop_NTPase"/>
</dbReference>
<feature type="chain" id="PRO_5012841925" evidence="2">
    <location>
        <begin position="27"/>
        <end position="786"/>
    </location>
</feature>
<dbReference type="RefSeq" id="WP_075709552.1">
    <property type="nucleotide sequence ID" value="NZ_MJMJ01000023.1"/>
</dbReference>
<sequence>MRHLLRDFYLAVSILFCLLLTSPSFASNEYGFQTQPQSSPEAIKIAEQVSGLPEPLFMTTADKRQVNLLLARVLRIQREQIAQFASHLDAYRNTNKDSEWNQVQSSYFTLTSLNQSKQVLLDLTNAQNRDRLTGFGPYGVTQFKQEWRLTQLNVEYLLYFQLRSFKALVADIFISPIPVLWAASKVLFIYFGLVWWLANSKRLIDLFRQSQLESKSNPPLWVRLIWYISRAHRAIAWLIAITLSLRVLSQIPSLQHLSLLEIFTWWVLGGSIAISFILEFAYRNSHTSSREVIALRLSTIRRYVWSIIIAGVIMQISIRTLGKGTIYSWIYSALFFWFVLVTVSVLRLWREKVFEALEHHSERPVWVNWAVNRQKTFLLNIPATAVGIVWLTLDSAKHRLMSVLSRSTLFSQALAYLFRIEVAKQSDINKGQHNLVRIKGEQVFDYVLPGNIDSALIDYASDEAKQLSRYLMSDNPAICVVSGERGIGATTLLNSLLNKVSNAEPIYLNCPYAGYSELLSLLALSLGLDEDASEIQILAHLRKSDTAYLIAIDNAHRLVKPMVGGLNDLMRITNLLRRSKKNHRIVFSIVKSSWRFVDRARGERLLFDLVCFLPRWSEKQIAQLLDSRINQEVDKPLSFEGLVVPKQWDQDEMSEEERAKQGFYRILWHYSDGNPTVALRFFRLSIHRNKETGQAVVRLFHVPESQELENMPKPMLAVLRSIIQLEIASPEILTDCTQLSLAEITGILRYFQSRGYIEWSEDQARISDHWFRHITNVLDRQHLLVK</sequence>
<dbReference type="STRING" id="1381081.BIY22_09475"/>
<name>A0A1Q9HFA2_9VIBR</name>
<dbReference type="AlphaFoldDB" id="A0A1Q9HFA2"/>
<dbReference type="InterPro" id="IPR049945">
    <property type="entry name" value="AAA_22"/>
</dbReference>
<reference evidence="4 5" key="1">
    <citation type="submission" date="2016-09" db="EMBL/GenBank/DDBJ databases">
        <title>Genomic Taxonomy of the Vibrionaceae.</title>
        <authorList>
            <person name="Gonzalez-Castillo A."/>
            <person name="Gomez-Gil B."/>
            <person name="Enciso-Ibarra K."/>
        </authorList>
    </citation>
    <scope>NUCLEOTIDE SEQUENCE [LARGE SCALE GENOMIC DNA]</scope>
    <source>
        <strain evidence="4 5">CAIM 703</strain>
    </source>
</reference>
<dbReference type="SUPFAM" id="SSF52540">
    <property type="entry name" value="P-loop containing nucleoside triphosphate hydrolases"/>
    <property type="match status" value="1"/>
</dbReference>
<feature type="transmembrane region" description="Helical" evidence="1">
    <location>
        <begin position="234"/>
        <end position="251"/>
    </location>
</feature>
<accession>A0A1Q9HFA2</accession>
<keyword evidence="2" id="KW-0732">Signal</keyword>
<keyword evidence="1" id="KW-1133">Transmembrane helix</keyword>
<feature type="transmembrane region" description="Helical" evidence="1">
    <location>
        <begin position="263"/>
        <end position="282"/>
    </location>
</feature>
<keyword evidence="1" id="KW-0472">Membrane</keyword>
<evidence type="ECO:0000313" key="4">
    <source>
        <dbReference type="EMBL" id="OLQ88381.1"/>
    </source>
</evidence>
<feature type="transmembrane region" description="Helical" evidence="1">
    <location>
        <begin position="303"/>
        <end position="322"/>
    </location>
</feature>
<comment type="caution">
    <text evidence="4">The sequence shown here is derived from an EMBL/GenBank/DDBJ whole genome shotgun (WGS) entry which is preliminary data.</text>
</comment>
<protein>
    <submittedName>
        <fullName evidence="4">AAA family ATPase</fullName>
    </submittedName>
</protein>
<feature type="transmembrane region" description="Helical" evidence="1">
    <location>
        <begin position="377"/>
        <end position="393"/>
    </location>
</feature>
<feature type="domain" description="ORC1/DEAH AAA+ ATPase" evidence="3">
    <location>
        <begin position="475"/>
        <end position="588"/>
    </location>
</feature>
<feature type="signal peptide" evidence="2">
    <location>
        <begin position="1"/>
        <end position="26"/>
    </location>
</feature>
<dbReference type="Pfam" id="PF13401">
    <property type="entry name" value="AAA_22"/>
    <property type="match status" value="1"/>
</dbReference>
<organism evidence="4 5">
    <name type="scientific">Vibrio panuliri</name>
    <dbReference type="NCBI Taxonomy" id="1381081"/>
    <lineage>
        <taxon>Bacteria</taxon>
        <taxon>Pseudomonadati</taxon>
        <taxon>Pseudomonadota</taxon>
        <taxon>Gammaproteobacteria</taxon>
        <taxon>Vibrionales</taxon>
        <taxon>Vibrionaceae</taxon>
        <taxon>Vibrio</taxon>
    </lineage>
</organism>
<dbReference type="Gene3D" id="3.40.50.300">
    <property type="entry name" value="P-loop containing nucleotide triphosphate hydrolases"/>
    <property type="match status" value="1"/>
</dbReference>
<dbReference type="Proteomes" id="UP000186313">
    <property type="component" value="Unassembled WGS sequence"/>
</dbReference>
<proteinExistence type="predicted"/>
<feature type="transmembrane region" description="Helical" evidence="1">
    <location>
        <begin position="179"/>
        <end position="198"/>
    </location>
</feature>
<evidence type="ECO:0000259" key="3">
    <source>
        <dbReference type="Pfam" id="PF13401"/>
    </source>
</evidence>
<evidence type="ECO:0000256" key="1">
    <source>
        <dbReference type="SAM" id="Phobius"/>
    </source>
</evidence>
<feature type="transmembrane region" description="Helical" evidence="1">
    <location>
        <begin position="328"/>
        <end position="349"/>
    </location>
</feature>